<dbReference type="PROSITE" id="PS50007">
    <property type="entry name" value="PIPLC_X_DOMAIN"/>
    <property type="match status" value="1"/>
</dbReference>
<dbReference type="RefSeq" id="WP_310052911.1">
    <property type="nucleotide sequence ID" value="NZ_JAVDVW010000001.1"/>
</dbReference>
<evidence type="ECO:0000256" key="2">
    <source>
        <dbReference type="ARBA" id="ARBA00022803"/>
    </source>
</evidence>
<comment type="caution">
    <text evidence="5">The sequence shown here is derived from an EMBL/GenBank/DDBJ whole genome shotgun (WGS) entry which is preliminary data.</text>
</comment>
<organism evidence="5 6">
    <name type="scientific">Agrilutibacter niabensis</name>
    <dbReference type="NCBI Taxonomy" id="380628"/>
    <lineage>
        <taxon>Bacteria</taxon>
        <taxon>Pseudomonadati</taxon>
        <taxon>Pseudomonadota</taxon>
        <taxon>Gammaproteobacteria</taxon>
        <taxon>Lysobacterales</taxon>
        <taxon>Lysobacteraceae</taxon>
        <taxon>Agrilutibacter</taxon>
    </lineage>
</organism>
<dbReference type="Gene3D" id="3.40.50.10070">
    <property type="entry name" value="TolB, N-terminal domain"/>
    <property type="match status" value="1"/>
</dbReference>
<evidence type="ECO:0000256" key="1">
    <source>
        <dbReference type="ARBA" id="ARBA00022737"/>
    </source>
</evidence>
<dbReference type="InterPro" id="IPR011990">
    <property type="entry name" value="TPR-like_helical_dom_sf"/>
</dbReference>
<feature type="repeat" description="TPR" evidence="3">
    <location>
        <begin position="426"/>
        <end position="459"/>
    </location>
</feature>
<evidence type="ECO:0000256" key="3">
    <source>
        <dbReference type="PROSITE-ProRule" id="PRU00339"/>
    </source>
</evidence>
<keyword evidence="5" id="KW-0808">Transferase</keyword>
<proteinExistence type="predicted"/>
<reference evidence="5 6" key="1">
    <citation type="submission" date="2023-07" db="EMBL/GenBank/DDBJ databases">
        <title>Sorghum-associated microbial communities from plants grown in Nebraska, USA.</title>
        <authorList>
            <person name="Schachtman D."/>
        </authorList>
    </citation>
    <scope>NUCLEOTIDE SEQUENCE [LARGE SCALE GENOMIC DNA]</scope>
    <source>
        <strain evidence="5 6">BE187</strain>
    </source>
</reference>
<feature type="transmembrane region" description="Helical" evidence="4">
    <location>
        <begin position="46"/>
        <end position="68"/>
    </location>
</feature>
<dbReference type="Gene3D" id="1.25.40.10">
    <property type="entry name" value="Tetratricopeptide repeat domain"/>
    <property type="match status" value="2"/>
</dbReference>
<dbReference type="Pfam" id="PF13432">
    <property type="entry name" value="TPR_16"/>
    <property type="match status" value="1"/>
</dbReference>
<keyword evidence="1" id="KW-0677">Repeat</keyword>
<keyword evidence="5" id="KW-0418">Kinase</keyword>
<evidence type="ECO:0000313" key="5">
    <source>
        <dbReference type="EMBL" id="MDR7098829.1"/>
    </source>
</evidence>
<protein>
    <submittedName>
        <fullName evidence="5">Serine/threonine-protein kinase</fullName>
        <ecNumber evidence="5">2.7.11.1</ecNumber>
    </submittedName>
</protein>
<sequence length="584" mass="63486">MGLIAELKRRKVFKVGAAYLVVAWLAVQATSIGFPAFDVPPWCLRVFILGALLGFPVTLLLAWLFVVTPDGVRFDPAKSGTKRLTSFAALLVVLALGWYIQGRPGFRASDVAAPAVASHAGNPVPVRQVPDDRSIAVMPFVNMTSDKEQDYFSDGLSEELLNVLAQLPQLRVIARTSSFSFKGKAVDVATIAKALNVAHVLEGSVRKSGSMVRITAQLIRTSDSSHLWSATYDRQLTDVLKVQDEIAADVVAALKVKLLPTQKVGNPQQTRDPEAYNQYLLGNQFYSRSNAEGYRQAVEAYRRAIAIDRAYAPAYARLASAEVFAADSAETAAENTAAKQRALDAADKAIALAPELADGYAVRGWMRSNFAWDWAGAHSDLQQARALDPGNSLIQARFGQLLGSEGRLPEAIAEITRATETNPMAAGSWGNLGYYLIGSGNLPEARQALNRALAINPDSSFAHSNLAMLELLQGNAQKALAMYQKADDGFREYGVAMAQHTLGHSRESQRALDALIAGYAHDYAMQIADVYAWRGDKDKAFEWLQRAYAQRDGGLCDIKVDPLLASLRTDPRFAALVRKMGLPA</sequence>
<keyword evidence="4" id="KW-0472">Membrane</keyword>
<dbReference type="PANTHER" id="PTHR44858:SF1">
    <property type="entry name" value="UDP-N-ACETYLGLUCOSAMINE--PEPTIDE N-ACETYLGLUCOSAMINYLTRANSFERASE SPINDLY-RELATED"/>
    <property type="match status" value="1"/>
</dbReference>
<dbReference type="SMART" id="SM00028">
    <property type="entry name" value="TPR"/>
    <property type="match status" value="5"/>
</dbReference>
<dbReference type="InterPro" id="IPR050498">
    <property type="entry name" value="Ycf3"/>
</dbReference>
<dbReference type="EC" id="2.7.11.1" evidence="5"/>
<dbReference type="GO" id="GO:0004674">
    <property type="term" value="F:protein serine/threonine kinase activity"/>
    <property type="evidence" value="ECO:0007669"/>
    <property type="project" value="UniProtKB-EC"/>
</dbReference>
<gene>
    <name evidence="5" type="ORF">J2X04_001176</name>
</gene>
<dbReference type="Proteomes" id="UP001267878">
    <property type="component" value="Unassembled WGS sequence"/>
</dbReference>
<dbReference type="PANTHER" id="PTHR44858">
    <property type="entry name" value="TETRATRICOPEPTIDE REPEAT PROTEIN 6"/>
    <property type="match status" value="1"/>
</dbReference>
<accession>A0ABU1VMY0</accession>
<keyword evidence="4" id="KW-1133">Transmembrane helix</keyword>
<dbReference type="NCBIfam" id="NF047558">
    <property type="entry name" value="TPR_END_plus"/>
    <property type="match status" value="1"/>
</dbReference>
<dbReference type="PROSITE" id="PS50005">
    <property type="entry name" value="TPR"/>
    <property type="match status" value="1"/>
</dbReference>
<keyword evidence="4" id="KW-0812">Transmembrane</keyword>
<keyword evidence="6" id="KW-1185">Reference proteome</keyword>
<evidence type="ECO:0000256" key="4">
    <source>
        <dbReference type="SAM" id="Phobius"/>
    </source>
</evidence>
<feature type="transmembrane region" description="Helical" evidence="4">
    <location>
        <begin position="12"/>
        <end position="34"/>
    </location>
</feature>
<dbReference type="SUPFAM" id="SSF48452">
    <property type="entry name" value="TPR-like"/>
    <property type="match status" value="1"/>
</dbReference>
<feature type="transmembrane region" description="Helical" evidence="4">
    <location>
        <begin position="80"/>
        <end position="100"/>
    </location>
</feature>
<name>A0ABU1VMY0_9GAMM</name>
<dbReference type="EMBL" id="JAVDVW010000001">
    <property type="protein sequence ID" value="MDR7098829.1"/>
    <property type="molecule type" value="Genomic_DNA"/>
</dbReference>
<evidence type="ECO:0000313" key="6">
    <source>
        <dbReference type="Proteomes" id="UP001267878"/>
    </source>
</evidence>
<dbReference type="InterPro" id="IPR019734">
    <property type="entry name" value="TPR_rpt"/>
</dbReference>
<keyword evidence="2 3" id="KW-0802">TPR repeat</keyword>